<dbReference type="EMBL" id="CAAKMV010000141">
    <property type="protein sequence ID" value="VIO59592.1"/>
    <property type="molecule type" value="Genomic_DNA"/>
</dbReference>
<proteinExistence type="predicted"/>
<sequence>MHDINGMVAIIRGLESLRTEDVRAMRRLLIFIKHALNLDIMQKPSASPAYQRRCGDIYRVIWSRNNDDRGAWHCGRDDLPALVEMEKDWAVSCQLSMLLAHFKLLDNFTLPAHGSHFKIHNPTSTSRSTMSWPPDHMSVDDFARILNRAGFGIHHRTIVQSYYKKARVTIKPCQKNI</sequence>
<accession>A0A4E9E487</accession>
<name>A0A4E9E487_GIBZA</name>
<dbReference type="AlphaFoldDB" id="A0A4E9E487"/>
<evidence type="ECO:0000313" key="1">
    <source>
        <dbReference type="EMBL" id="CAG1965745.1"/>
    </source>
</evidence>
<reference evidence="2" key="1">
    <citation type="submission" date="2019-04" db="EMBL/GenBank/DDBJ databases">
        <authorList>
            <person name="Melise S."/>
            <person name="Noan J."/>
            <person name="Okalmin O."/>
        </authorList>
    </citation>
    <scope>NUCLEOTIDE SEQUENCE</scope>
    <source>
        <strain evidence="2">FN9</strain>
    </source>
</reference>
<evidence type="ECO:0000313" key="2">
    <source>
        <dbReference type="EMBL" id="VIO59592.1"/>
    </source>
</evidence>
<reference evidence="1" key="2">
    <citation type="submission" date="2021-03" db="EMBL/GenBank/DDBJ databases">
        <authorList>
            <person name="Alouane T."/>
            <person name="Langin T."/>
            <person name="Bonhomme L."/>
        </authorList>
    </citation>
    <scope>NUCLEOTIDE SEQUENCE</scope>
    <source>
        <strain evidence="1">MDC_Fg202</strain>
    </source>
</reference>
<dbReference type="EMBL" id="CAJPIJ010000069">
    <property type="protein sequence ID" value="CAG1965745.1"/>
    <property type="molecule type" value="Genomic_DNA"/>
</dbReference>
<organism evidence="2">
    <name type="scientific">Gibberella zeae</name>
    <name type="common">Wheat head blight fungus</name>
    <name type="synonym">Fusarium graminearum</name>
    <dbReference type="NCBI Taxonomy" id="5518"/>
    <lineage>
        <taxon>Eukaryota</taxon>
        <taxon>Fungi</taxon>
        <taxon>Dikarya</taxon>
        <taxon>Ascomycota</taxon>
        <taxon>Pezizomycotina</taxon>
        <taxon>Sordariomycetes</taxon>
        <taxon>Hypocreomycetidae</taxon>
        <taxon>Hypocreales</taxon>
        <taxon>Nectriaceae</taxon>
        <taxon>Fusarium</taxon>
    </lineage>
</organism>
<gene>
    <name evidence="2" type="ORF">FUG_LOCUS355901</name>
    <name evidence="1" type="ORF">MDCFG202_LOCUS31879</name>
</gene>
<dbReference type="Proteomes" id="UP000746612">
    <property type="component" value="Unassembled WGS sequence"/>
</dbReference>
<protein>
    <submittedName>
        <fullName evidence="2">Uncharacterized protein</fullName>
    </submittedName>
</protein>